<dbReference type="AlphaFoldDB" id="A0ABD0ZDW8"/>
<dbReference type="EMBL" id="JBANAX010000922">
    <property type="protein sequence ID" value="KAL1188529.1"/>
    <property type="molecule type" value="Genomic_DNA"/>
</dbReference>
<sequence>MVNPVILMRDEAGVLRDEEGHVCNAQGQRLDGNGNPIAHVAIVNEEVSPVVARERILADYNRPDKFYRNRSAIRLPTFDRNDFELKPSYYQLVGQHSFHGLSHEYPMDHIERFEDLLPTDSLTSWKSVKKAFLHNFYDDAKSDELRDKISQFIQGPTYAFKDAWVRYRAYQRDCPHHGFSKVQLLGTFFRGVDWRYQVALDSTSNGNFNTRSPREAEALIDNLASKPIGNEWIGTYLLYTT</sequence>
<evidence type="ECO:0000313" key="3">
    <source>
        <dbReference type="Proteomes" id="UP001558713"/>
    </source>
</evidence>
<accession>A0ABD0ZDW8</accession>
<keyword evidence="3" id="KW-1185">Reference proteome</keyword>
<name>A0ABD0ZDW8_CARAN</name>
<dbReference type="Proteomes" id="UP001558713">
    <property type="component" value="Unassembled WGS sequence"/>
</dbReference>
<dbReference type="InterPro" id="IPR005162">
    <property type="entry name" value="Retrotrans_gag_dom"/>
</dbReference>
<protein>
    <recommendedName>
        <fullName evidence="1">Retrotransposon gag domain-containing protein</fullName>
    </recommendedName>
</protein>
<proteinExistence type="predicted"/>
<feature type="domain" description="Retrotransposon gag" evidence="1">
    <location>
        <begin position="119"/>
        <end position="193"/>
    </location>
</feature>
<comment type="caution">
    <text evidence="2">The sequence shown here is derived from an EMBL/GenBank/DDBJ whole genome shotgun (WGS) entry which is preliminary data.</text>
</comment>
<evidence type="ECO:0000259" key="1">
    <source>
        <dbReference type="Pfam" id="PF03732"/>
    </source>
</evidence>
<evidence type="ECO:0000313" key="2">
    <source>
        <dbReference type="EMBL" id="KAL1188529.1"/>
    </source>
</evidence>
<gene>
    <name evidence="2" type="ORF">V5N11_005955</name>
</gene>
<reference evidence="2 3" key="1">
    <citation type="submission" date="2024-04" db="EMBL/GenBank/DDBJ databases">
        <title>Genome assembly C_amara_ONT_v2.</title>
        <authorList>
            <person name="Yant L."/>
            <person name="Moore C."/>
            <person name="Slenker M."/>
        </authorList>
    </citation>
    <scope>NUCLEOTIDE SEQUENCE [LARGE SCALE GENOMIC DNA]</scope>
    <source>
        <tissue evidence="2">Leaf</tissue>
    </source>
</reference>
<organism evidence="2 3">
    <name type="scientific">Cardamine amara subsp. amara</name>
    <dbReference type="NCBI Taxonomy" id="228776"/>
    <lineage>
        <taxon>Eukaryota</taxon>
        <taxon>Viridiplantae</taxon>
        <taxon>Streptophyta</taxon>
        <taxon>Embryophyta</taxon>
        <taxon>Tracheophyta</taxon>
        <taxon>Spermatophyta</taxon>
        <taxon>Magnoliopsida</taxon>
        <taxon>eudicotyledons</taxon>
        <taxon>Gunneridae</taxon>
        <taxon>Pentapetalae</taxon>
        <taxon>rosids</taxon>
        <taxon>malvids</taxon>
        <taxon>Brassicales</taxon>
        <taxon>Brassicaceae</taxon>
        <taxon>Cardamineae</taxon>
        <taxon>Cardamine</taxon>
    </lineage>
</organism>
<dbReference type="Pfam" id="PF03732">
    <property type="entry name" value="Retrotrans_gag"/>
    <property type="match status" value="1"/>
</dbReference>